<dbReference type="EMBL" id="CP015225">
    <property type="protein sequence ID" value="AMZ72048.1"/>
    <property type="molecule type" value="Genomic_DNA"/>
</dbReference>
<dbReference type="Pfam" id="PF05973">
    <property type="entry name" value="Gp49"/>
    <property type="match status" value="1"/>
</dbReference>
<dbReference type="InterPro" id="IPR009241">
    <property type="entry name" value="HigB-like"/>
</dbReference>
<dbReference type="PIRSF" id="PIRSF028744">
    <property type="entry name" value="Addict_mod_HI1419"/>
    <property type="match status" value="1"/>
</dbReference>
<dbReference type="AlphaFoldDB" id="A0A160A008"/>
<accession>A0A160A008</accession>
<protein>
    <recommendedName>
        <fullName evidence="3">Type II toxin-antitoxin system RelE/ParE family toxin</fullName>
    </recommendedName>
</protein>
<evidence type="ECO:0000313" key="1">
    <source>
        <dbReference type="EMBL" id="AMZ72048.1"/>
    </source>
</evidence>
<dbReference type="Proteomes" id="UP000076083">
    <property type="component" value="Chromosome"/>
</dbReference>
<proteinExistence type="predicted"/>
<gene>
    <name evidence="1" type="ORF">TK06_13415</name>
</gene>
<organism evidence="1 2">
    <name type="scientific">Pseudomonas fluorescens</name>
    <dbReference type="NCBI Taxonomy" id="294"/>
    <lineage>
        <taxon>Bacteria</taxon>
        <taxon>Pseudomonadati</taxon>
        <taxon>Pseudomonadota</taxon>
        <taxon>Gammaproteobacteria</taxon>
        <taxon>Pseudomonadales</taxon>
        <taxon>Pseudomonadaceae</taxon>
        <taxon>Pseudomonas</taxon>
    </lineage>
</organism>
<dbReference type="InterPro" id="IPR014056">
    <property type="entry name" value="TypeIITA-like_toxin_pred"/>
</dbReference>
<evidence type="ECO:0000313" key="2">
    <source>
        <dbReference type="Proteomes" id="UP000076083"/>
    </source>
</evidence>
<reference evidence="2" key="1">
    <citation type="submission" date="2016-04" db="EMBL/GenBank/DDBJ databases">
        <authorList>
            <person name="Ray J."/>
            <person name="Price M."/>
            <person name="Deutschbauer A."/>
        </authorList>
    </citation>
    <scope>NUCLEOTIDE SEQUENCE [LARGE SCALE GENOMIC DNA]</scope>
    <source>
        <strain evidence="2">FW300-N2E2</strain>
    </source>
</reference>
<name>A0A160A008_PSEFL</name>
<sequence length="100" mass="11285">MKKIESSKFRSWLKKLKDGTGRARITSRINRLIEGLPGDVAPVGHGISELRIHYGPGYRVYFYQQGDVLVILLCGGDKGSQSRDIETAHQIMQAWRAQND</sequence>
<reference evidence="1 2" key="2">
    <citation type="journal article" date="2018" name="Nature">
        <title>Mutant phenotypes for thousands of bacterial genes of unknown function.</title>
        <authorList>
            <person name="Price M.N."/>
            <person name="Wetmore K.M."/>
            <person name="Waters R.J."/>
            <person name="Callaghan M."/>
            <person name="Ray J."/>
            <person name="Liu H."/>
            <person name="Kuehl J.V."/>
            <person name="Melnyk R.A."/>
            <person name="Lamson J.S."/>
            <person name="Suh Y."/>
            <person name="Carlson H.K."/>
            <person name="Esquivel Z."/>
            <person name="Sadeeshkumar H."/>
            <person name="Chakraborty R."/>
            <person name="Zane G.M."/>
            <person name="Rubin B.E."/>
            <person name="Wall J.D."/>
            <person name="Visel A."/>
            <person name="Bristow J."/>
            <person name="Blow M.J."/>
            <person name="Arkin A.P."/>
            <person name="Deutschbauer A.M."/>
        </authorList>
    </citation>
    <scope>NUCLEOTIDE SEQUENCE [LARGE SCALE GENOMIC DNA]</scope>
    <source>
        <strain evidence="1 2">FW300-N2E2</strain>
    </source>
</reference>
<dbReference type="RefSeq" id="WP_063322458.1">
    <property type="nucleotide sequence ID" value="NZ_CP015225.1"/>
</dbReference>
<dbReference type="NCBIfam" id="TIGR02683">
    <property type="entry name" value="upstrm_HI1419"/>
    <property type="match status" value="1"/>
</dbReference>
<dbReference type="PANTHER" id="PTHR41791:SF1">
    <property type="entry name" value="SSL7039 PROTEIN"/>
    <property type="match status" value="1"/>
</dbReference>
<dbReference type="PANTHER" id="PTHR41791">
    <property type="entry name" value="SSL7039 PROTEIN"/>
    <property type="match status" value="1"/>
</dbReference>
<evidence type="ECO:0008006" key="3">
    <source>
        <dbReference type="Google" id="ProtNLM"/>
    </source>
</evidence>